<comment type="catalytic activity">
    <reaction evidence="9">
        <text>Hydrolysis of dipeptides, preferentially hydrophobic dipeptides including prolyl amino acids.</text>
        <dbReference type="EC" id="3.4.13.18"/>
    </reaction>
</comment>
<evidence type="ECO:0000256" key="13">
    <source>
        <dbReference type="ARBA" id="ARBA00071271"/>
    </source>
</evidence>
<evidence type="ECO:0000256" key="17">
    <source>
        <dbReference type="ARBA" id="ARBA00078074"/>
    </source>
</evidence>
<dbReference type="InterPro" id="IPR011650">
    <property type="entry name" value="Peptidase_M20_dimer"/>
</dbReference>
<evidence type="ECO:0000256" key="5">
    <source>
        <dbReference type="ARBA" id="ARBA00022801"/>
    </source>
</evidence>
<dbReference type="PANTHER" id="PTHR43501:SF1">
    <property type="entry name" value="CYTOSOL NON-SPECIFIC DIPEPTIDASE"/>
    <property type="match status" value="1"/>
</dbReference>
<dbReference type="FunFam" id="3.40.630.10:FF:000018">
    <property type="entry name" value="Aminoacyl-histidine dipeptidase PepD"/>
    <property type="match status" value="1"/>
</dbReference>
<dbReference type="EC" id="3.4.13.18" evidence="10"/>
<comment type="cofactor">
    <cofactor evidence="2">
        <name>Zn(2+)</name>
        <dbReference type="ChEBI" id="CHEBI:29105"/>
    </cofactor>
</comment>
<organism evidence="19 20">
    <name type="scientific">Fusobacterium necrophorum subsp. funduliforme B35</name>
    <dbReference type="NCBI Taxonomy" id="1226633"/>
    <lineage>
        <taxon>Bacteria</taxon>
        <taxon>Fusobacteriati</taxon>
        <taxon>Fusobacteriota</taxon>
        <taxon>Fusobacteriia</taxon>
        <taxon>Fusobacteriales</taxon>
        <taxon>Fusobacteriaceae</taxon>
        <taxon>Fusobacterium</taxon>
    </lineage>
</organism>
<dbReference type="PATRIC" id="fig|1226633.4.peg.956"/>
<sequence>MRKLEGLKPERVFYYFEEISKIPRESYHEREISNFLMQFGKEHQLESYQDESFNVILRKKASPGYEDAPGVILQGHMDMVCEKEEDSKHDFSKDPIDLIIDGKYVTANRTTLGADNGIAVAMGLAILEDDSLQHGPLELLLTTSEEIDLGGALALQPGLLQGKMLINIDSEEEGILTVGSAGGEGIDITLPIEKINIRHPFAYRIKIQNFLGGHSGAEIHKQRGNANKAMIEILDLLKEKSDFLLVSVKGGSKDNAIPRTAEVVIASEEKLDMLLREVLKEVKELYASFEPQVEMFFEEIVNVYEAMDENSFYRYINLMEEIPTGVYTWMKDYPDIVEASDNLAIVETEEDVIQITVSLRSSEPEVLARLKKYISSIAEKYKANYAFSGAYPEWRYRSVSPLREKAIQVWKELTGEDMEVSIIHAGLECGALSQNYPDIDFISIGPNMQDVHTPEEKLEIASTEKAYQYLVKLLEELK</sequence>
<dbReference type="GO" id="GO:0006508">
    <property type="term" value="P:proteolysis"/>
    <property type="evidence" value="ECO:0007669"/>
    <property type="project" value="UniProtKB-KW"/>
</dbReference>
<keyword evidence="3" id="KW-0645">Protease</keyword>
<evidence type="ECO:0000256" key="9">
    <source>
        <dbReference type="ARBA" id="ARBA00036421"/>
    </source>
</evidence>
<evidence type="ECO:0000313" key="20">
    <source>
        <dbReference type="Proteomes" id="UP000031184"/>
    </source>
</evidence>
<evidence type="ECO:0000256" key="16">
    <source>
        <dbReference type="ARBA" id="ARBA00077688"/>
    </source>
</evidence>
<evidence type="ECO:0000256" key="8">
    <source>
        <dbReference type="ARBA" id="ARBA00023285"/>
    </source>
</evidence>
<evidence type="ECO:0000256" key="1">
    <source>
        <dbReference type="ARBA" id="ARBA00001941"/>
    </source>
</evidence>
<keyword evidence="8" id="KW-0170">Cobalt</keyword>
<keyword evidence="7" id="KW-0482">Metalloprotease</keyword>
<comment type="similarity">
    <text evidence="12">Belongs to the peptidase M20C family.</text>
</comment>
<dbReference type="GO" id="GO:0005829">
    <property type="term" value="C:cytosol"/>
    <property type="evidence" value="ECO:0007669"/>
    <property type="project" value="TreeGrafter"/>
</dbReference>
<dbReference type="Pfam" id="PF01546">
    <property type="entry name" value="Peptidase_M20"/>
    <property type="match status" value="1"/>
</dbReference>
<evidence type="ECO:0000256" key="14">
    <source>
        <dbReference type="ARBA" id="ARBA00075285"/>
    </source>
</evidence>
<dbReference type="CDD" id="cd03890">
    <property type="entry name" value="M20_pepD"/>
    <property type="match status" value="1"/>
</dbReference>
<evidence type="ECO:0000313" key="19">
    <source>
        <dbReference type="EMBL" id="KID49456.1"/>
    </source>
</evidence>
<dbReference type="EMBL" id="AUZI01000012">
    <property type="protein sequence ID" value="KID49456.1"/>
    <property type="molecule type" value="Genomic_DNA"/>
</dbReference>
<evidence type="ECO:0000256" key="6">
    <source>
        <dbReference type="ARBA" id="ARBA00022833"/>
    </source>
</evidence>
<evidence type="ECO:0000256" key="12">
    <source>
        <dbReference type="ARBA" id="ARBA00061423"/>
    </source>
</evidence>
<keyword evidence="4" id="KW-0479">Metal-binding</keyword>
<evidence type="ECO:0000256" key="2">
    <source>
        <dbReference type="ARBA" id="ARBA00001947"/>
    </source>
</evidence>
<dbReference type="PANTHER" id="PTHR43501">
    <property type="entry name" value="CYTOSOL NON-SPECIFIC DIPEPTIDASE"/>
    <property type="match status" value="1"/>
</dbReference>
<evidence type="ECO:0000256" key="4">
    <source>
        <dbReference type="ARBA" id="ARBA00022723"/>
    </source>
</evidence>
<reference evidence="19 20" key="1">
    <citation type="submission" date="2013-08" db="EMBL/GenBank/DDBJ databases">
        <title>An opportunistic ruminal bacterium that causes liver abscesses in cattle.</title>
        <authorList>
            <person name="Benahmed F.H."/>
            <person name="Rasmussen M."/>
            <person name="Harbottle H."/>
            <person name="Soppet D."/>
            <person name="Nagaraja T.G."/>
            <person name="Davidson M."/>
        </authorList>
    </citation>
    <scope>NUCLEOTIDE SEQUENCE [LARGE SCALE GENOMIC DNA]</scope>
    <source>
        <strain evidence="19 20">B35</strain>
    </source>
</reference>
<dbReference type="AlphaFoldDB" id="A0A017H6W4"/>
<feature type="domain" description="Peptidase M20 dimerisation" evidence="18">
    <location>
        <begin position="208"/>
        <end position="285"/>
    </location>
</feature>
<dbReference type="PIRSF" id="PIRSF016599">
    <property type="entry name" value="Xaa-His_dipept"/>
    <property type="match status" value="1"/>
</dbReference>
<dbReference type="GO" id="GO:0046872">
    <property type="term" value="F:metal ion binding"/>
    <property type="evidence" value="ECO:0007669"/>
    <property type="project" value="UniProtKB-KW"/>
</dbReference>
<dbReference type="GO" id="GO:0070573">
    <property type="term" value="F:metallodipeptidase activity"/>
    <property type="evidence" value="ECO:0007669"/>
    <property type="project" value="TreeGrafter"/>
</dbReference>
<evidence type="ECO:0000256" key="10">
    <source>
        <dbReference type="ARBA" id="ARBA00038976"/>
    </source>
</evidence>
<comment type="caution">
    <text evidence="19">The sequence shown here is derived from an EMBL/GenBank/DDBJ whole genome shotgun (WGS) entry which is preliminary data.</text>
</comment>
<name>A0A017H6W4_9FUSO</name>
<dbReference type="Proteomes" id="UP000031184">
    <property type="component" value="Unassembled WGS sequence"/>
</dbReference>
<dbReference type="SUPFAM" id="SSF53187">
    <property type="entry name" value="Zn-dependent exopeptidases"/>
    <property type="match status" value="1"/>
</dbReference>
<dbReference type="OrthoDB" id="9773892at2"/>
<accession>A0A017H6W4</accession>
<dbReference type="InterPro" id="IPR001160">
    <property type="entry name" value="Peptidase_M20C"/>
</dbReference>
<protein>
    <recommendedName>
        <fullName evidence="13">Cytosol non-specific dipeptidase</fullName>
        <ecNumber evidence="10">3.4.13.18</ecNumber>
    </recommendedName>
    <alternativeName>
        <fullName evidence="16">Aminoacyl-histidine dipeptidase</fullName>
    </alternativeName>
    <alternativeName>
        <fullName evidence="15">Beta-alanyl-histidine dipeptidase</fullName>
    </alternativeName>
    <alternativeName>
        <fullName evidence="14">Carnosinase</fullName>
    </alternativeName>
    <alternativeName>
        <fullName evidence="11">Peptidase D</fullName>
    </alternativeName>
    <alternativeName>
        <fullName evidence="17">Xaa-His dipeptidase</fullName>
    </alternativeName>
</protein>
<dbReference type="FunFam" id="3.40.630.10:FF:000015">
    <property type="entry name" value="Aminoacyl-histidine dipeptidase PepD"/>
    <property type="match status" value="1"/>
</dbReference>
<keyword evidence="5" id="KW-0378">Hydrolase</keyword>
<dbReference type="Pfam" id="PF07687">
    <property type="entry name" value="M20_dimer"/>
    <property type="match status" value="1"/>
</dbReference>
<evidence type="ECO:0000256" key="15">
    <source>
        <dbReference type="ARBA" id="ARBA00076004"/>
    </source>
</evidence>
<dbReference type="PRINTS" id="PR00934">
    <property type="entry name" value="XHISDIPTASE"/>
</dbReference>
<evidence type="ECO:0000256" key="7">
    <source>
        <dbReference type="ARBA" id="ARBA00023049"/>
    </source>
</evidence>
<evidence type="ECO:0000256" key="3">
    <source>
        <dbReference type="ARBA" id="ARBA00022670"/>
    </source>
</evidence>
<dbReference type="NCBIfam" id="TIGR01893">
    <property type="entry name" value="aa-his-dipept"/>
    <property type="match status" value="1"/>
</dbReference>
<keyword evidence="6" id="KW-0862">Zinc</keyword>
<proteinExistence type="inferred from homology"/>
<gene>
    <name evidence="19" type="ORF">C095_04725</name>
</gene>
<evidence type="ECO:0000259" key="18">
    <source>
        <dbReference type="Pfam" id="PF07687"/>
    </source>
</evidence>
<dbReference type="Gene3D" id="3.40.630.10">
    <property type="entry name" value="Zn peptidases"/>
    <property type="match status" value="2"/>
</dbReference>
<dbReference type="InterPro" id="IPR002933">
    <property type="entry name" value="Peptidase_M20"/>
</dbReference>
<comment type="cofactor">
    <cofactor evidence="1">
        <name>Co(2+)</name>
        <dbReference type="ChEBI" id="CHEBI:48828"/>
    </cofactor>
</comment>
<evidence type="ECO:0000256" key="11">
    <source>
        <dbReference type="ARBA" id="ARBA00044252"/>
    </source>
</evidence>
<dbReference type="RefSeq" id="WP_039121638.1">
    <property type="nucleotide sequence ID" value="NZ_AOJP01000001.1"/>
</dbReference>